<sequence length="1155" mass="124752">MRLLRNLSDEEFNKNHVDVTALPATGPLFWRQKETRLIARNLGFSTSLKDGEVTITRESSTDVFVRVSLCMTDVSLMTLKLMAAMLSLEASIHVCNLPTATAASSPETKEFERVWLGNRRLLEGNRTAKPPRRLAFNIPASSVQKNSIKEARMSCASQINGMISSLSGVSQYISDSIYTCPPPNEVKSNYPARCSMGISLLIFGLTKSAAALSDIAVECKDPTTGLIPYAKEFEPGREEIILAACLNNIGQGMSYLARVGYELNTIATAPGVCPKYPSSNQREVCMENIGSLLADIGQVATYFSAAASGCGAMNLVPYSCASRIAGTITGLFDTIQAVGAMAAWCDHPGVFKRNISARVSEFEEKGLLEVDEPSVLIAHFTKRCFWGVVLLLCAELTLGISLPYNHPSDSQSWSEQSAVLRKMVLYQTLLLYQIRRGHEKVRLLSSLSDEEVRKKHVDVTSLPAIGPSFWQHEEAQRIARKLGFSNWKGNRLTISGESNKETFVRVSLCITDASVMSLKLMAAVLSLEASIHVCNLPNAKVASSPQAKEFERVWLGNRRLLAEGNRTAESRRLAFNIPASSVRQDSIKEARMSCASQINGMISSLSGVSQYISDSTYTCPPPNEVKTKYPAKCSMGISLLIFGLTKTAAAMSDISVQCKDPTTGLVPYSKHFEQGRERVMLAACLDNVGQAISFLARVGYQLNTIATAPGVCPESPSTYEREVCMLSISCLIADLGQMTTFLAGAASGCGSTYLVPFACASRITASLTGLFGAISGIGAALAWKVRLLSNLSEEELRKNQVDVTSLPAIGPAFWQQKETSLIARNLGFSSSLKGGTLTITRESSKDIFVRVSKCLSDVSLVCLKMMSALLSLEASIHVCNLPTPEAASAPRAKEFERVWLGNRRLAEGDNRTGRRLAFNVPSASTAANVVEAKMSCASQINGIISSFFAVSQYVSDSIYTCPPPNQVKSEYRVEKSAAALSDIAVECQDPTSGVVPYSKEIQPGRSEVVLAACLNNIGQAITYIAKIGYQLNSLATSPGVCPKYPTTYERYVCLENIGSLLADLGQVATYISAAASGCGSATLVPFACSSRLAATITGLFDAVQGIGATLAWCNVPGILQMLSDSRPRRPSAFFSIGPFVLEWLYDGSSERKHCL</sequence>
<accession>A0ABP0QHY0</accession>
<dbReference type="Proteomes" id="UP001642464">
    <property type="component" value="Unassembled WGS sequence"/>
</dbReference>
<comment type="caution">
    <text evidence="1">The sequence shown here is derived from an EMBL/GenBank/DDBJ whole genome shotgun (WGS) entry which is preliminary data.</text>
</comment>
<reference evidence="1 2" key="1">
    <citation type="submission" date="2024-02" db="EMBL/GenBank/DDBJ databases">
        <authorList>
            <person name="Chen Y."/>
            <person name="Shah S."/>
            <person name="Dougan E. K."/>
            <person name="Thang M."/>
            <person name="Chan C."/>
        </authorList>
    </citation>
    <scope>NUCLEOTIDE SEQUENCE [LARGE SCALE GENOMIC DNA]</scope>
</reference>
<evidence type="ECO:0000313" key="2">
    <source>
        <dbReference type="Proteomes" id="UP001642464"/>
    </source>
</evidence>
<name>A0ABP0QHY0_9DINO</name>
<dbReference type="EMBL" id="CAXAMM010039462">
    <property type="protein sequence ID" value="CAK9086587.1"/>
    <property type="molecule type" value="Genomic_DNA"/>
</dbReference>
<evidence type="ECO:0000313" key="1">
    <source>
        <dbReference type="EMBL" id="CAK9086587.1"/>
    </source>
</evidence>
<protein>
    <submittedName>
        <fullName evidence="1">Kinesin light chain 2</fullName>
    </submittedName>
</protein>
<proteinExistence type="predicted"/>
<keyword evidence="2" id="KW-1185">Reference proteome</keyword>
<organism evidence="1 2">
    <name type="scientific">Durusdinium trenchii</name>
    <dbReference type="NCBI Taxonomy" id="1381693"/>
    <lineage>
        <taxon>Eukaryota</taxon>
        <taxon>Sar</taxon>
        <taxon>Alveolata</taxon>
        <taxon>Dinophyceae</taxon>
        <taxon>Suessiales</taxon>
        <taxon>Symbiodiniaceae</taxon>
        <taxon>Durusdinium</taxon>
    </lineage>
</organism>
<gene>
    <name evidence="1" type="ORF">SCF082_LOCUS40956</name>
</gene>